<reference evidence="4" key="1">
    <citation type="journal article" date="2019" name="Int. J. Syst. Evol. Microbiol.">
        <title>The Global Catalogue of Microorganisms (GCM) 10K type strain sequencing project: providing services to taxonomists for standard genome sequencing and annotation.</title>
        <authorList>
            <consortium name="The Broad Institute Genomics Platform"/>
            <consortium name="The Broad Institute Genome Sequencing Center for Infectious Disease"/>
            <person name="Wu L."/>
            <person name="Ma J."/>
        </authorList>
    </citation>
    <scope>NUCLEOTIDE SEQUENCE [LARGE SCALE GENOMIC DNA]</scope>
    <source>
        <strain evidence="4">CCUG 60523</strain>
    </source>
</reference>
<dbReference type="PANTHER" id="PTHR11280">
    <property type="entry name" value="GLUCOSAMINE-6-PHOSPHATE ISOMERASE"/>
    <property type="match status" value="1"/>
</dbReference>
<evidence type="ECO:0000313" key="3">
    <source>
        <dbReference type="EMBL" id="MFC3881445.1"/>
    </source>
</evidence>
<dbReference type="EC" id="3.1.1.31" evidence="3"/>
<dbReference type="InterPro" id="IPR018321">
    <property type="entry name" value="Glucosamine6P_isomerase_CS"/>
</dbReference>
<sequence length="228" mass="25469">MSALAAELMMKEVELRPDLLFCAASGGSPTGLYQHMVDRYKESPQVIEEMRVIKLDEWVGLPEGSRFTSEYDIQQKLLKPIQHRPDRYISFDELTLAPKDECDRIQDELEKSGPIDVCILGIGVNGHLALNEPGEFLQTYCHVAELTESTLSHGMIQEVGIPLSHGMTLGMGNIFESKKIILLITGKGKKEIVEKFLTQQVTNTLPASLLWLHPNAEVILDNEVLGEL</sequence>
<dbReference type="RefSeq" id="WP_377906789.1">
    <property type="nucleotide sequence ID" value="NZ_JBHRZS010000007.1"/>
</dbReference>
<dbReference type="InterPro" id="IPR006148">
    <property type="entry name" value="Glc/Gal-6P_isomerase"/>
</dbReference>
<comment type="caution">
    <text evidence="3">The sequence shown here is derived from an EMBL/GenBank/DDBJ whole genome shotgun (WGS) entry which is preliminary data.</text>
</comment>
<protein>
    <submittedName>
        <fullName evidence="3">6-phosphogluconolactonase</fullName>
        <ecNumber evidence="3">3.1.1.31</ecNumber>
    </submittedName>
</protein>
<dbReference type="PROSITE" id="PS01161">
    <property type="entry name" value="GLC_GALNAC_ISOMERASE"/>
    <property type="match status" value="1"/>
</dbReference>
<dbReference type="InterPro" id="IPR004547">
    <property type="entry name" value="Glucosamine6P_isomerase"/>
</dbReference>
<evidence type="ECO:0000256" key="1">
    <source>
        <dbReference type="ARBA" id="ARBA00022801"/>
    </source>
</evidence>
<dbReference type="PANTHER" id="PTHR11280:SF5">
    <property type="entry name" value="GLUCOSAMINE-6-PHOSPHATE ISOMERASE"/>
    <property type="match status" value="1"/>
</dbReference>
<dbReference type="InterPro" id="IPR037171">
    <property type="entry name" value="NagB/RpiA_transferase-like"/>
</dbReference>
<keyword evidence="1 3" id="KW-0378">Hydrolase</keyword>
<organism evidence="3 4">
    <name type="scientific">Algoriphagus namhaensis</name>
    <dbReference type="NCBI Taxonomy" id="915353"/>
    <lineage>
        <taxon>Bacteria</taxon>
        <taxon>Pseudomonadati</taxon>
        <taxon>Bacteroidota</taxon>
        <taxon>Cytophagia</taxon>
        <taxon>Cytophagales</taxon>
        <taxon>Cyclobacteriaceae</taxon>
        <taxon>Algoriphagus</taxon>
    </lineage>
</organism>
<dbReference type="SUPFAM" id="SSF100950">
    <property type="entry name" value="NagB/RpiA/CoA transferase-like"/>
    <property type="match status" value="1"/>
</dbReference>
<dbReference type="Gene3D" id="3.40.50.1360">
    <property type="match status" value="1"/>
</dbReference>
<dbReference type="Proteomes" id="UP001595805">
    <property type="component" value="Unassembled WGS sequence"/>
</dbReference>
<name>A0ABV8AWZ4_9BACT</name>
<gene>
    <name evidence="3" type="ORF">ACFOSV_14725</name>
</gene>
<accession>A0ABV8AWZ4</accession>
<feature type="domain" description="Glucosamine/galactosamine-6-phosphate isomerase" evidence="2">
    <location>
        <begin position="23"/>
        <end position="210"/>
    </location>
</feature>
<proteinExistence type="predicted"/>
<dbReference type="GO" id="GO:0017057">
    <property type="term" value="F:6-phosphogluconolactonase activity"/>
    <property type="evidence" value="ECO:0007669"/>
    <property type="project" value="UniProtKB-EC"/>
</dbReference>
<dbReference type="Pfam" id="PF01182">
    <property type="entry name" value="Glucosamine_iso"/>
    <property type="match status" value="1"/>
</dbReference>
<dbReference type="EMBL" id="JBHRZS010000007">
    <property type="protein sequence ID" value="MFC3881445.1"/>
    <property type="molecule type" value="Genomic_DNA"/>
</dbReference>
<keyword evidence="4" id="KW-1185">Reference proteome</keyword>
<evidence type="ECO:0000313" key="4">
    <source>
        <dbReference type="Proteomes" id="UP001595805"/>
    </source>
</evidence>
<evidence type="ECO:0000259" key="2">
    <source>
        <dbReference type="Pfam" id="PF01182"/>
    </source>
</evidence>